<name>F2Q0C2_TRIEC</name>
<dbReference type="VEuPathDB" id="FungiDB:TEQG_06536"/>
<organism evidence="1 2">
    <name type="scientific">Trichophyton equinum (strain ATCC MYA-4606 / CBS 127.97)</name>
    <name type="common">Horse ringworm fungus</name>
    <dbReference type="NCBI Taxonomy" id="559882"/>
    <lineage>
        <taxon>Eukaryota</taxon>
        <taxon>Fungi</taxon>
        <taxon>Dikarya</taxon>
        <taxon>Ascomycota</taxon>
        <taxon>Pezizomycotina</taxon>
        <taxon>Eurotiomycetes</taxon>
        <taxon>Eurotiomycetidae</taxon>
        <taxon>Onygenales</taxon>
        <taxon>Arthrodermataceae</taxon>
        <taxon>Trichophyton</taxon>
    </lineage>
</organism>
<evidence type="ECO:0000313" key="2">
    <source>
        <dbReference type="Proteomes" id="UP000009169"/>
    </source>
</evidence>
<dbReference type="AlphaFoldDB" id="F2Q0C2"/>
<reference evidence="2" key="1">
    <citation type="journal article" date="2012" name="MBio">
        <title>Comparative genome analysis of Trichophyton rubrum and related dermatophytes reveals candidate genes involved in infection.</title>
        <authorList>
            <person name="Martinez D.A."/>
            <person name="Oliver B.G."/>
            <person name="Graeser Y."/>
            <person name="Goldberg J.M."/>
            <person name="Li W."/>
            <person name="Martinez-Rossi N.M."/>
            <person name="Monod M."/>
            <person name="Shelest E."/>
            <person name="Barton R.C."/>
            <person name="Birch E."/>
            <person name="Brakhage A.A."/>
            <person name="Chen Z."/>
            <person name="Gurr S.J."/>
            <person name="Heiman D."/>
            <person name="Heitman J."/>
            <person name="Kosti I."/>
            <person name="Rossi A."/>
            <person name="Saif S."/>
            <person name="Samalova M."/>
            <person name="Saunders C.W."/>
            <person name="Shea T."/>
            <person name="Summerbell R.C."/>
            <person name="Xu J."/>
            <person name="Young S."/>
            <person name="Zeng Q."/>
            <person name="Birren B.W."/>
            <person name="Cuomo C.A."/>
            <person name="White T.C."/>
        </authorList>
    </citation>
    <scope>NUCLEOTIDE SEQUENCE [LARGE SCALE GENOMIC DNA]</scope>
    <source>
        <strain evidence="2">ATCC MYA-4606 / CBS 127.97</strain>
    </source>
</reference>
<dbReference type="Proteomes" id="UP000009169">
    <property type="component" value="Unassembled WGS sequence"/>
</dbReference>
<protein>
    <submittedName>
        <fullName evidence="1">Uncharacterized protein</fullName>
    </submittedName>
</protein>
<dbReference type="HOGENOM" id="CLU_1636622_0_0_1"/>
<evidence type="ECO:0000313" key="1">
    <source>
        <dbReference type="EMBL" id="EGE07622.1"/>
    </source>
</evidence>
<proteinExistence type="predicted"/>
<keyword evidence="2" id="KW-1185">Reference proteome</keyword>
<dbReference type="EMBL" id="DS995762">
    <property type="protein sequence ID" value="EGE07622.1"/>
    <property type="molecule type" value="Genomic_DNA"/>
</dbReference>
<sequence>MIDDEGDPWMGHKIDNLTTYHSLRYLWRQGFWLGIGQQVNLTQQFPLFLSLICSYRQLQLVELEQAERPQGSLDLDLILKRCGSYPVFVCYIIFLVPGASQLNAGGIKYATPNTKLKVHDPGDLFGYTSGRELIDEKRLLEQRHVKFNIQILCSRAANIFGS</sequence>
<gene>
    <name evidence="1" type="ORF">TEQG_06536</name>
</gene>
<accession>F2Q0C2</accession>